<dbReference type="InterPro" id="IPR051796">
    <property type="entry name" value="ISF_SsuE-like"/>
</dbReference>
<gene>
    <name evidence="4" type="ORF">OBO34_04245</name>
</gene>
<evidence type="ECO:0000259" key="3">
    <source>
        <dbReference type="Pfam" id="PF03358"/>
    </source>
</evidence>
<dbReference type="InterPro" id="IPR005025">
    <property type="entry name" value="FMN_Rdtase-like_dom"/>
</dbReference>
<dbReference type="AlphaFoldDB" id="A0A9J6QSG5"/>
<protein>
    <submittedName>
        <fullName evidence="4">Flavodoxin family protein</fullName>
    </submittedName>
</protein>
<dbReference type="RefSeq" id="WP_148397191.1">
    <property type="nucleotide sequence ID" value="NZ_JAJAGH010000016.1"/>
</dbReference>
<name>A0A9J6QSG5_9FIRM</name>
<feature type="domain" description="NADPH-dependent FMN reductase-like" evidence="3">
    <location>
        <begin position="4"/>
        <end position="105"/>
    </location>
</feature>
<dbReference type="PANTHER" id="PTHR43278">
    <property type="entry name" value="NAD(P)H-DEPENDENT FMN-CONTAINING OXIDOREDUCTASE YWQN-RELATED"/>
    <property type="match status" value="1"/>
</dbReference>
<comment type="caution">
    <text evidence="4">The sequence shown here is derived from an EMBL/GenBank/DDBJ whole genome shotgun (WGS) entry which is preliminary data.</text>
</comment>
<keyword evidence="5" id="KW-1185">Reference proteome</keyword>
<dbReference type="Proteomes" id="UP001065549">
    <property type="component" value="Unassembled WGS sequence"/>
</dbReference>
<dbReference type="PANTHER" id="PTHR43278:SF4">
    <property type="entry name" value="NAD(P)H-DEPENDENT FMN-CONTAINING OXIDOREDUCTASE YWQN-RELATED"/>
    <property type="match status" value="1"/>
</dbReference>
<dbReference type="EMBL" id="JAOSHN010000002">
    <property type="protein sequence ID" value="MCU7377563.1"/>
    <property type="molecule type" value="Genomic_DNA"/>
</dbReference>
<sequence length="182" mass="20392">MSKKILVLTGGARHGGNSQLMADAFVKGAKAAGHEVVRYDAGFKDIKGCIFCETCYQLGENKACSHDDVFNELAPYYEWAESLVIVTPLYWYTYTAQIKAALDKYYALMVAKRPQPIQEAYLITCGAGKDDYKYDAIINTHQLIAKDRGWNNLGCYHVNGVFHKGDLADKYLKELEEIGKGF</sequence>
<dbReference type="GO" id="GO:0016491">
    <property type="term" value="F:oxidoreductase activity"/>
    <property type="evidence" value="ECO:0007669"/>
    <property type="project" value="InterPro"/>
</dbReference>
<keyword evidence="2" id="KW-0288">FMN</keyword>
<evidence type="ECO:0000313" key="5">
    <source>
        <dbReference type="Proteomes" id="UP001065549"/>
    </source>
</evidence>
<dbReference type="InterPro" id="IPR029039">
    <property type="entry name" value="Flavoprotein-like_sf"/>
</dbReference>
<evidence type="ECO:0000256" key="1">
    <source>
        <dbReference type="ARBA" id="ARBA00022630"/>
    </source>
</evidence>
<dbReference type="Gene3D" id="3.40.50.360">
    <property type="match status" value="1"/>
</dbReference>
<evidence type="ECO:0000313" key="4">
    <source>
        <dbReference type="EMBL" id="MCU7377563.1"/>
    </source>
</evidence>
<dbReference type="Pfam" id="PF03358">
    <property type="entry name" value="FMN_red"/>
    <property type="match status" value="1"/>
</dbReference>
<reference evidence="4" key="1">
    <citation type="submission" date="2022-09" db="EMBL/GenBank/DDBJ databases">
        <title>Culturomic study of gut microbiota in children with autism spectrum disorder.</title>
        <authorList>
            <person name="Efimov B.A."/>
            <person name="Chaplin A.V."/>
            <person name="Sokolova S.R."/>
            <person name="Pikina A.P."/>
            <person name="Korzhanova M."/>
            <person name="Belova V."/>
            <person name="Korostin D."/>
        </authorList>
    </citation>
    <scope>NUCLEOTIDE SEQUENCE</scope>
    <source>
        <strain evidence="4">ASD5510</strain>
    </source>
</reference>
<keyword evidence="1" id="KW-0285">Flavoprotein</keyword>
<organism evidence="4 5">
    <name type="scientific">Hominibacterium faecale</name>
    <dbReference type="NCBI Taxonomy" id="2839743"/>
    <lineage>
        <taxon>Bacteria</taxon>
        <taxon>Bacillati</taxon>
        <taxon>Bacillota</taxon>
        <taxon>Clostridia</taxon>
        <taxon>Peptostreptococcales</taxon>
        <taxon>Anaerovoracaceae</taxon>
        <taxon>Hominibacterium</taxon>
    </lineage>
</organism>
<evidence type="ECO:0000256" key="2">
    <source>
        <dbReference type="ARBA" id="ARBA00022643"/>
    </source>
</evidence>
<proteinExistence type="predicted"/>
<accession>A0A9J6QSG5</accession>
<dbReference type="SUPFAM" id="SSF52218">
    <property type="entry name" value="Flavoproteins"/>
    <property type="match status" value="1"/>
</dbReference>